<dbReference type="InterPro" id="IPR013520">
    <property type="entry name" value="Ribonucl_H"/>
</dbReference>
<dbReference type="Gene3D" id="3.30.420.10">
    <property type="entry name" value="Ribonuclease H-like superfamily/Ribonuclease H"/>
    <property type="match status" value="1"/>
</dbReference>
<dbReference type="PANTHER" id="PTHR30231:SF37">
    <property type="entry name" value="EXODEOXYRIBONUCLEASE 10"/>
    <property type="match status" value="1"/>
</dbReference>
<dbReference type="GO" id="GO:0003676">
    <property type="term" value="F:nucleic acid binding"/>
    <property type="evidence" value="ECO:0007669"/>
    <property type="project" value="InterPro"/>
</dbReference>
<dbReference type="PANTHER" id="PTHR30231">
    <property type="entry name" value="DNA POLYMERASE III SUBUNIT EPSILON"/>
    <property type="match status" value="1"/>
</dbReference>
<gene>
    <name evidence="2" type="ORF">RCOM_2101450</name>
</gene>
<dbReference type="SUPFAM" id="SSF53098">
    <property type="entry name" value="Ribonuclease H-like"/>
    <property type="match status" value="1"/>
</dbReference>
<dbReference type="Proteomes" id="UP000008311">
    <property type="component" value="Unassembled WGS sequence"/>
</dbReference>
<dbReference type="eggNOG" id="ENOG502SQVJ">
    <property type="taxonomic scope" value="Eukaryota"/>
</dbReference>
<dbReference type="InterPro" id="IPR036397">
    <property type="entry name" value="RNaseH_sf"/>
</dbReference>
<protein>
    <submittedName>
        <fullName evidence="2">DNA polymerase III epsilon subunit, putative</fullName>
        <ecNumber evidence="2">2.7.7.7</ecNumber>
    </submittedName>
</protein>
<dbReference type="InParanoid" id="B9TN57"/>
<dbReference type="EC" id="2.7.7.7" evidence="2"/>
<dbReference type="GO" id="GO:0008408">
    <property type="term" value="F:3'-5' exonuclease activity"/>
    <property type="evidence" value="ECO:0000318"/>
    <property type="project" value="GO_Central"/>
</dbReference>
<dbReference type="GO" id="GO:0045004">
    <property type="term" value="P:DNA replication proofreading"/>
    <property type="evidence" value="ECO:0000318"/>
    <property type="project" value="GO_Central"/>
</dbReference>
<proteinExistence type="predicted"/>
<dbReference type="SMART" id="SM00479">
    <property type="entry name" value="EXOIII"/>
    <property type="match status" value="1"/>
</dbReference>
<accession>B9TN57</accession>
<feature type="domain" description="Exonuclease" evidence="1">
    <location>
        <begin position="3"/>
        <end position="169"/>
    </location>
</feature>
<name>B9TN57_RICCO</name>
<dbReference type="GO" id="GO:0005829">
    <property type="term" value="C:cytosol"/>
    <property type="evidence" value="ECO:0000318"/>
    <property type="project" value="GO_Central"/>
</dbReference>
<keyword evidence="3" id="KW-1185">Reference proteome</keyword>
<dbReference type="AlphaFoldDB" id="B9TN57"/>
<organism evidence="2 3">
    <name type="scientific">Ricinus communis</name>
    <name type="common">Castor bean</name>
    <dbReference type="NCBI Taxonomy" id="3988"/>
    <lineage>
        <taxon>Eukaryota</taxon>
        <taxon>Viridiplantae</taxon>
        <taxon>Streptophyta</taxon>
        <taxon>Embryophyta</taxon>
        <taxon>Tracheophyta</taxon>
        <taxon>Spermatophyta</taxon>
        <taxon>Magnoliopsida</taxon>
        <taxon>eudicotyledons</taxon>
        <taxon>Gunneridae</taxon>
        <taxon>Pentapetalae</taxon>
        <taxon>rosids</taxon>
        <taxon>fabids</taxon>
        <taxon>Malpighiales</taxon>
        <taxon>Euphorbiaceae</taxon>
        <taxon>Acalyphoideae</taxon>
        <taxon>Acalypheae</taxon>
        <taxon>Ricinus</taxon>
    </lineage>
</organism>
<evidence type="ECO:0000259" key="1">
    <source>
        <dbReference type="SMART" id="SM00479"/>
    </source>
</evidence>
<dbReference type="Pfam" id="PF00929">
    <property type="entry name" value="RNase_T"/>
    <property type="match status" value="1"/>
</dbReference>
<keyword evidence="2" id="KW-0808">Transferase</keyword>
<dbReference type="InterPro" id="IPR012337">
    <property type="entry name" value="RNaseH-like_sf"/>
</dbReference>
<dbReference type="FunFam" id="3.30.420.10:FF:000045">
    <property type="entry name" value="3'-5' exonuclease DinG"/>
    <property type="match status" value="1"/>
</dbReference>
<dbReference type="EMBL" id="EQ991363">
    <property type="protein sequence ID" value="EEF22707.1"/>
    <property type="molecule type" value="Genomic_DNA"/>
</dbReference>
<dbReference type="GO" id="GO:0003887">
    <property type="term" value="F:DNA-directed DNA polymerase activity"/>
    <property type="evidence" value="ECO:0007669"/>
    <property type="project" value="UniProtKB-EC"/>
</dbReference>
<evidence type="ECO:0000313" key="3">
    <source>
        <dbReference type="Proteomes" id="UP000008311"/>
    </source>
</evidence>
<reference evidence="3" key="1">
    <citation type="journal article" date="2010" name="Nat. Biotechnol.">
        <title>Draft genome sequence of the oilseed species Ricinus communis.</title>
        <authorList>
            <person name="Chan A.P."/>
            <person name="Crabtree J."/>
            <person name="Zhao Q."/>
            <person name="Lorenzi H."/>
            <person name="Orvis J."/>
            <person name="Puiu D."/>
            <person name="Melake-Berhan A."/>
            <person name="Jones K.M."/>
            <person name="Redman J."/>
            <person name="Chen G."/>
            <person name="Cahoon E.B."/>
            <person name="Gedil M."/>
            <person name="Stanke M."/>
            <person name="Haas B.J."/>
            <person name="Wortman J.R."/>
            <person name="Fraser-Liggett C.M."/>
            <person name="Ravel J."/>
            <person name="Rabinowicz P.D."/>
        </authorList>
    </citation>
    <scope>NUCLEOTIDE SEQUENCE [LARGE SCALE GENOMIC DNA]</scope>
    <source>
        <strain evidence="3">cv. Hale</strain>
    </source>
</reference>
<keyword evidence="2" id="KW-0548">Nucleotidyltransferase</keyword>
<dbReference type="CDD" id="cd06127">
    <property type="entry name" value="DEDDh"/>
    <property type="match status" value="1"/>
</dbReference>
<sequence length="205" mass="23111">MLRAVILDTETTGTDYVQDKVIELGMVAFDYCPQTGMIGDVHGTFNQLEDPGFPIPPESTKVHHITDEMVAGKSINDEEVEAFIKPASIIIAHNSRFDRRFVEPRWPIFQSKPWACTFAQIDWDAEGLGSSKLEFLAYRSGFHYEGHRASTDCHALLEVLHCATTESGVSPMKQMLDNARQKEYKVSALNAPFDSKDLLKLRGYR</sequence>
<evidence type="ECO:0000313" key="2">
    <source>
        <dbReference type="EMBL" id="EEF22707.1"/>
    </source>
</evidence>
<dbReference type="NCBIfam" id="NF006615">
    <property type="entry name" value="PRK09182.1"/>
    <property type="match status" value="1"/>
</dbReference>